<proteinExistence type="predicted"/>
<reference evidence="1" key="1">
    <citation type="journal article" date="2004" name="Nature">
        <title>Genome duplication in the teleost fish Tetraodon nigroviridis reveals the early vertebrate proto-karyotype.</title>
        <authorList>
            <person name="Jaillon O."/>
            <person name="Aury J.-M."/>
            <person name="Brunet F."/>
            <person name="Petit J.-L."/>
            <person name="Stange-Thomann N."/>
            <person name="Mauceli E."/>
            <person name="Bouneau L."/>
            <person name="Fischer C."/>
            <person name="Ozouf-Costaz C."/>
            <person name="Bernot A."/>
            <person name="Nicaud S."/>
            <person name="Jaffe D."/>
            <person name="Fisher S."/>
            <person name="Lutfalla G."/>
            <person name="Dossat C."/>
            <person name="Segurens B."/>
            <person name="Dasilva C."/>
            <person name="Salanoubat M."/>
            <person name="Levy M."/>
            <person name="Boudet N."/>
            <person name="Castellano S."/>
            <person name="Anthouard V."/>
            <person name="Jubin C."/>
            <person name="Castelli V."/>
            <person name="Katinka M."/>
            <person name="Vacherie B."/>
            <person name="Biemont C."/>
            <person name="Skalli Z."/>
            <person name="Cattolico L."/>
            <person name="Poulain J."/>
            <person name="De Berardinis V."/>
            <person name="Cruaud C."/>
            <person name="Duprat S."/>
            <person name="Brottier P."/>
            <person name="Coutanceau J.-P."/>
            <person name="Gouzy J."/>
            <person name="Parra G."/>
            <person name="Lardier G."/>
            <person name="Chapple C."/>
            <person name="McKernan K.J."/>
            <person name="McEwan P."/>
            <person name="Bosak S."/>
            <person name="Kellis M."/>
            <person name="Volff J.-N."/>
            <person name="Guigo R."/>
            <person name="Zody M.C."/>
            <person name="Mesirov J."/>
            <person name="Lindblad-Toh K."/>
            <person name="Birren B."/>
            <person name="Nusbaum C."/>
            <person name="Kahn D."/>
            <person name="Robinson-Rechavi M."/>
            <person name="Laudet V."/>
            <person name="Schachter V."/>
            <person name="Quetier F."/>
            <person name="Saurin W."/>
            <person name="Scarpelli C."/>
            <person name="Wincker P."/>
            <person name="Lander E.S."/>
            <person name="Weissenbach J."/>
            <person name="Roest Crollius H."/>
        </authorList>
    </citation>
    <scope>NUCLEOTIDE SEQUENCE [LARGE SCALE GENOMIC DNA]</scope>
</reference>
<dbReference type="AlphaFoldDB" id="Q4RFM2"/>
<accession>Q4RFM2</accession>
<dbReference type="EMBL" id="CAAE01015114">
    <property type="protein sequence ID" value="CAG12810.1"/>
    <property type="molecule type" value="Genomic_DNA"/>
</dbReference>
<protein>
    <submittedName>
        <fullName evidence="1">(spotted green pufferfish) hypothetical protein</fullName>
    </submittedName>
</protein>
<name>Q4RFM2_TETNG</name>
<gene>
    <name evidence="1" type="ORF">GSTENG00035258001</name>
</gene>
<comment type="caution">
    <text evidence="1">The sequence shown here is derived from an EMBL/GenBank/DDBJ whole genome shotgun (WGS) entry which is preliminary data.</text>
</comment>
<reference evidence="1" key="2">
    <citation type="submission" date="2004-02" db="EMBL/GenBank/DDBJ databases">
        <authorList>
            <consortium name="Genoscope"/>
            <consortium name="Whitehead Institute Centre for Genome Research"/>
        </authorList>
    </citation>
    <scope>NUCLEOTIDE SEQUENCE</scope>
</reference>
<evidence type="ECO:0000313" key="1">
    <source>
        <dbReference type="EMBL" id="CAG12810.1"/>
    </source>
</evidence>
<dbReference type="KEGG" id="tng:GSTEN00035258G001"/>
<organism evidence="1">
    <name type="scientific">Tetraodon nigroviridis</name>
    <name type="common">Spotted green pufferfish</name>
    <name type="synonym">Chelonodon nigroviridis</name>
    <dbReference type="NCBI Taxonomy" id="99883"/>
    <lineage>
        <taxon>Eukaryota</taxon>
        <taxon>Metazoa</taxon>
        <taxon>Chordata</taxon>
        <taxon>Craniata</taxon>
        <taxon>Vertebrata</taxon>
        <taxon>Euteleostomi</taxon>
        <taxon>Actinopterygii</taxon>
        <taxon>Neopterygii</taxon>
        <taxon>Teleostei</taxon>
        <taxon>Neoteleostei</taxon>
        <taxon>Acanthomorphata</taxon>
        <taxon>Eupercaria</taxon>
        <taxon>Tetraodontiformes</taxon>
        <taxon>Tetradontoidea</taxon>
        <taxon>Tetraodontidae</taxon>
        <taxon>Tetraodon</taxon>
    </lineage>
</organism>
<sequence length="50" mass="5327">MERRGGKRGGAPFISSGDCYGHMKQLVCSKNQLWRPLAPLPGRTGAGGRA</sequence>